<dbReference type="RefSeq" id="WP_130478310.1">
    <property type="nucleotide sequence ID" value="NZ_SFCC01000015.1"/>
</dbReference>
<dbReference type="SUPFAM" id="SSF161098">
    <property type="entry name" value="MetI-like"/>
    <property type="match status" value="1"/>
</dbReference>
<protein>
    <submittedName>
        <fullName evidence="8">ABC transporter permease subunit</fullName>
    </submittedName>
</protein>
<dbReference type="GO" id="GO:0055085">
    <property type="term" value="P:transmembrane transport"/>
    <property type="evidence" value="ECO:0007669"/>
    <property type="project" value="InterPro"/>
</dbReference>
<dbReference type="Proteomes" id="UP000292003">
    <property type="component" value="Unassembled WGS sequence"/>
</dbReference>
<feature type="transmembrane region" description="Helical" evidence="6">
    <location>
        <begin position="59"/>
        <end position="84"/>
    </location>
</feature>
<dbReference type="OrthoDB" id="3233284at2"/>
<keyword evidence="5 6" id="KW-0472">Membrane</keyword>
<dbReference type="InterPro" id="IPR000515">
    <property type="entry name" value="MetI-like"/>
</dbReference>
<dbReference type="AlphaFoldDB" id="A0A4Q7J1L7"/>
<evidence type="ECO:0000256" key="3">
    <source>
        <dbReference type="ARBA" id="ARBA00022692"/>
    </source>
</evidence>
<evidence type="ECO:0000256" key="5">
    <source>
        <dbReference type="ARBA" id="ARBA00023136"/>
    </source>
</evidence>
<feature type="domain" description="ABC transmembrane type-1" evidence="7">
    <location>
        <begin position="21"/>
        <end position="207"/>
    </location>
</feature>
<comment type="similarity">
    <text evidence="6">Belongs to the binding-protein-dependent transport system permease family.</text>
</comment>
<proteinExistence type="inferred from homology"/>
<feature type="transmembrane region" description="Helical" evidence="6">
    <location>
        <begin position="29"/>
        <end position="47"/>
    </location>
</feature>
<keyword evidence="3 6" id="KW-0812">Transmembrane</keyword>
<feature type="transmembrane region" description="Helical" evidence="6">
    <location>
        <begin position="90"/>
        <end position="110"/>
    </location>
</feature>
<organism evidence="8 9">
    <name type="scientific">Amycolatopsis suaedae</name>
    <dbReference type="NCBI Taxonomy" id="2510978"/>
    <lineage>
        <taxon>Bacteria</taxon>
        <taxon>Bacillati</taxon>
        <taxon>Actinomycetota</taxon>
        <taxon>Actinomycetes</taxon>
        <taxon>Pseudonocardiales</taxon>
        <taxon>Pseudonocardiaceae</taxon>
        <taxon>Amycolatopsis</taxon>
    </lineage>
</organism>
<dbReference type="CDD" id="cd06261">
    <property type="entry name" value="TM_PBP2"/>
    <property type="match status" value="1"/>
</dbReference>
<dbReference type="GO" id="GO:0005886">
    <property type="term" value="C:plasma membrane"/>
    <property type="evidence" value="ECO:0007669"/>
    <property type="project" value="UniProtKB-SubCell"/>
</dbReference>
<keyword evidence="2 6" id="KW-0813">Transport</keyword>
<accession>A0A4Q7J1L7</accession>
<dbReference type="EMBL" id="SFCC01000015">
    <property type="protein sequence ID" value="RZQ60737.1"/>
    <property type="molecule type" value="Genomic_DNA"/>
</dbReference>
<reference evidence="8 9" key="1">
    <citation type="submission" date="2019-02" db="EMBL/GenBank/DDBJ databases">
        <title>Draft genome sequence of Amycolatopsis sp. 8-3EHSu isolated from roots of Suaeda maritima.</title>
        <authorList>
            <person name="Duangmal K."/>
            <person name="Chantavorakit T."/>
        </authorList>
    </citation>
    <scope>NUCLEOTIDE SEQUENCE [LARGE SCALE GENOMIC DNA]</scope>
    <source>
        <strain evidence="8 9">8-3EHSu</strain>
    </source>
</reference>
<evidence type="ECO:0000313" key="9">
    <source>
        <dbReference type="Proteomes" id="UP000292003"/>
    </source>
</evidence>
<evidence type="ECO:0000256" key="1">
    <source>
        <dbReference type="ARBA" id="ARBA00004141"/>
    </source>
</evidence>
<feature type="transmembrane region" description="Helical" evidence="6">
    <location>
        <begin position="159"/>
        <end position="177"/>
    </location>
</feature>
<dbReference type="PANTHER" id="PTHR30177">
    <property type="entry name" value="GLYCINE BETAINE/L-PROLINE TRANSPORT SYSTEM PERMEASE PROTEIN PROW"/>
    <property type="match status" value="1"/>
</dbReference>
<dbReference type="InterPro" id="IPR035906">
    <property type="entry name" value="MetI-like_sf"/>
</dbReference>
<comment type="caution">
    <text evidence="8">The sequence shown here is derived from an EMBL/GenBank/DDBJ whole genome shotgun (WGS) entry which is preliminary data.</text>
</comment>
<dbReference type="Pfam" id="PF00528">
    <property type="entry name" value="BPD_transp_1"/>
    <property type="match status" value="1"/>
</dbReference>
<evidence type="ECO:0000256" key="4">
    <source>
        <dbReference type="ARBA" id="ARBA00022989"/>
    </source>
</evidence>
<dbReference type="InterPro" id="IPR051204">
    <property type="entry name" value="ABC_transp_perm/SBD"/>
</dbReference>
<evidence type="ECO:0000259" key="7">
    <source>
        <dbReference type="PROSITE" id="PS50928"/>
    </source>
</evidence>
<dbReference type="PROSITE" id="PS50928">
    <property type="entry name" value="ABC_TM1"/>
    <property type="match status" value="1"/>
</dbReference>
<dbReference type="GO" id="GO:0031460">
    <property type="term" value="P:glycine betaine transport"/>
    <property type="evidence" value="ECO:0007669"/>
    <property type="project" value="TreeGrafter"/>
</dbReference>
<dbReference type="Gene3D" id="1.10.3720.10">
    <property type="entry name" value="MetI-like"/>
    <property type="match status" value="1"/>
</dbReference>
<evidence type="ECO:0000313" key="8">
    <source>
        <dbReference type="EMBL" id="RZQ60737.1"/>
    </source>
</evidence>
<feature type="transmembrane region" description="Helical" evidence="6">
    <location>
        <begin position="189"/>
        <end position="214"/>
    </location>
</feature>
<keyword evidence="4 6" id="KW-1133">Transmembrane helix</keyword>
<sequence length="229" mass="24357">MGEFFDELGRYLGSANNRSQLMQITLEHVYLALLPLVLGVVLAIAIGRLGKRWQVARNIALVLSNLLYTIPSLALFVVIPGIIGTKILDSVNVVVALTIYSAALLVRPVLDALDSVPPHVIAAATAVGYRPARRFFAVELPLSVPVFAAGVRVASVSNISLVSVGALIGTGGLGVLFTDGFQREYFSPIVVGIVLTLVLALVVDLVLVLLLRLLTPWRRSAKPVGVSGE</sequence>
<dbReference type="PANTHER" id="PTHR30177:SF4">
    <property type="entry name" value="OSMOPROTECTANT IMPORT PERMEASE PROTEIN OSMW"/>
    <property type="match status" value="1"/>
</dbReference>
<comment type="subcellular location">
    <subcellularLocation>
        <location evidence="6">Cell membrane</location>
        <topology evidence="6">Multi-pass membrane protein</topology>
    </subcellularLocation>
    <subcellularLocation>
        <location evidence="1">Membrane</location>
        <topology evidence="1">Multi-pass membrane protein</topology>
    </subcellularLocation>
</comment>
<gene>
    <name evidence="8" type="ORF">EWH70_26860</name>
</gene>
<keyword evidence="9" id="KW-1185">Reference proteome</keyword>
<evidence type="ECO:0000256" key="6">
    <source>
        <dbReference type="RuleBase" id="RU363032"/>
    </source>
</evidence>
<name>A0A4Q7J1L7_9PSEU</name>
<evidence type="ECO:0000256" key="2">
    <source>
        <dbReference type="ARBA" id="ARBA00022448"/>
    </source>
</evidence>